<feature type="compositionally biased region" description="Low complexity" evidence="1">
    <location>
        <begin position="201"/>
        <end position="221"/>
    </location>
</feature>
<protein>
    <submittedName>
        <fullName evidence="2">Uncharacterized protein</fullName>
    </submittedName>
</protein>
<dbReference type="Proteomes" id="UP001189624">
    <property type="component" value="Chromosome 6"/>
</dbReference>
<feature type="region of interest" description="Disordered" evidence="1">
    <location>
        <begin position="115"/>
        <end position="136"/>
    </location>
</feature>
<dbReference type="EMBL" id="OY731403">
    <property type="protein sequence ID" value="CAJ1962351.1"/>
    <property type="molecule type" value="Genomic_DNA"/>
</dbReference>
<feature type="region of interest" description="Disordered" evidence="1">
    <location>
        <begin position="180"/>
        <end position="224"/>
    </location>
</feature>
<reference evidence="2" key="1">
    <citation type="submission" date="2023-10" db="EMBL/GenBank/DDBJ databases">
        <authorList>
            <person name="Domelevo Entfellner J.-B."/>
        </authorList>
    </citation>
    <scope>NUCLEOTIDE SEQUENCE</scope>
</reference>
<organism evidence="2 3">
    <name type="scientific">Sphenostylis stenocarpa</name>
    <dbReference type="NCBI Taxonomy" id="92480"/>
    <lineage>
        <taxon>Eukaryota</taxon>
        <taxon>Viridiplantae</taxon>
        <taxon>Streptophyta</taxon>
        <taxon>Embryophyta</taxon>
        <taxon>Tracheophyta</taxon>
        <taxon>Spermatophyta</taxon>
        <taxon>Magnoliopsida</taxon>
        <taxon>eudicotyledons</taxon>
        <taxon>Gunneridae</taxon>
        <taxon>Pentapetalae</taxon>
        <taxon>rosids</taxon>
        <taxon>fabids</taxon>
        <taxon>Fabales</taxon>
        <taxon>Fabaceae</taxon>
        <taxon>Papilionoideae</taxon>
        <taxon>50 kb inversion clade</taxon>
        <taxon>NPAAA clade</taxon>
        <taxon>indigoferoid/millettioid clade</taxon>
        <taxon>Phaseoleae</taxon>
        <taxon>Sphenostylis</taxon>
    </lineage>
</organism>
<evidence type="ECO:0000313" key="3">
    <source>
        <dbReference type="Proteomes" id="UP001189624"/>
    </source>
</evidence>
<sequence>MREVGKMITFKGTRVTNFFDNFVQQAQKYDDLSSSSSTMISFELSNGRLYSPLVPTDLDDDQYVEFQLDDFTAIPSNAKEQQKMFMETVIDSLEIGNPEVKQPHVSSACTMSVEPSEKYDSHASSQEISKPMETESSLLNRSLHSTASTISTACDVCEPLKVESNSSSMISTPVPSLSSKIALPLPPPPPLDTSSVAGSCNTDSASTSNDNSASIQSSSDTDISHNTKATVTVIKNPSSGHVLNGLMRRWDFNFFRNRHHR</sequence>
<keyword evidence="3" id="KW-1185">Reference proteome</keyword>
<evidence type="ECO:0000256" key="1">
    <source>
        <dbReference type="SAM" id="MobiDB-lite"/>
    </source>
</evidence>
<feature type="compositionally biased region" description="Polar residues" evidence="1">
    <location>
        <begin position="122"/>
        <end position="136"/>
    </location>
</feature>
<dbReference type="AlphaFoldDB" id="A0AA86SJM4"/>
<proteinExistence type="predicted"/>
<evidence type="ECO:0000313" key="2">
    <source>
        <dbReference type="EMBL" id="CAJ1962351.1"/>
    </source>
</evidence>
<name>A0AA86SJM4_9FABA</name>
<gene>
    <name evidence="2" type="ORF">AYBTSS11_LOCUS19204</name>
</gene>
<accession>A0AA86SJM4</accession>
<dbReference type="Gramene" id="rna-AYBTSS11_LOCUS19204">
    <property type="protein sequence ID" value="CAJ1962351.1"/>
    <property type="gene ID" value="gene-AYBTSS11_LOCUS19204"/>
</dbReference>